<dbReference type="GO" id="GO:0015081">
    <property type="term" value="F:sodium ion transmembrane transporter activity"/>
    <property type="evidence" value="ECO:0007669"/>
    <property type="project" value="UniProtKB-UniRule"/>
</dbReference>
<keyword evidence="6 16" id="KW-0813">Transport</keyword>
<reference evidence="18 19" key="1">
    <citation type="submission" date="2016-10" db="EMBL/GenBank/DDBJ databases">
        <authorList>
            <person name="de Groot N.N."/>
        </authorList>
    </citation>
    <scope>NUCLEOTIDE SEQUENCE [LARGE SCALE GENOMIC DNA]</scope>
    <source>
        <strain evidence="18 19">BH539</strain>
    </source>
</reference>
<comment type="function">
    <text evidence="2 16 17">Catalyzes the decarboxylation of oxaloacetate coupled to Na(+) translocation.</text>
</comment>
<protein>
    <recommendedName>
        <fullName evidence="16">Probable oxaloacetate decarboxylase gamma chain</fullName>
        <ecNumber evidence="16">7.2.4.2</ecNumber>
    </recommendedName>
</protein>
<evidence type="ECO:0000313" key="19">
    <source>
        <dbReference type="Proteomes" id="UP000198641"/>
    </source>
</evidence>
<dbReference type="GO" id="GO:0036376">
    <property type="term" value="P:sodium ion export across plasma membrane"/>
    <property type="evidence" value="ECO:0007669"/>
    <property type="project" value="InterPro"/>
</dbReference>
<accession>A0A1G7P4L7</accession>
<keyword evidence="13 16" id="KW-0472">Membrane</keyword>
<evidence type="ECO:0000256" key="2">
    <source>
        <dbReference type="ARBA" id="ARBA00003002"/>
    </source>
</evidence>
<keyword evidence="19" id="KW-1185">Reference proteome</keyword>
<organism evidence="18 19">
    <name type="scientific">Onishia taeanensis</name>
    <dbReference type="NCBI Taxonomy" id="284577"/>
    <lineage>
        <taxon>Bacteria</taxon>
        <taxon>Pseudomonadati</taxon>
        <taxon>Pseudomonadota</taxon>
        <taxon>Gammaproteobacteria</taxon>
        <taxon>Oceanospirillales</taxon>
        <taxon>Halomonadaceae</taxon>
        <taxon>Onishia</taxon>
    </lineage>
</organism>
<dbReference type="Proteomes" id="UP000198641">
    <property type="component" value="Unassembled WGS sequence"/>
</dbReference>
<evidence type="ECO:0000256" key="14">
    <source>
        <dbReference type="ARBA" id="ARBA00023201"/>
    </source>
</evidence>
<dbReference type="GO" id="GO:0008948">
    <property type="term" value="F:oxaloacetate decarboxylase activity"/>
    <property type="evidence" value="ECO:0007669"/>
    <property type="project" value="UniProtKB-UniRule"/>
</dbReference>
<evidence type="ECO:0000256" key="4">
    <source>
        <dbReference type="ARBA" id="ARBA00005844"/>
    </source>
</evidence>
<evidence type="ECO:0000256" key="12">
    <source>
        <dbReference type="ARBA" id="ARBA00023065"/>
    </source>
</evidence>
<dbReference type="EMBL" id="FNCI01000002">
    <property type="protein sequence ID" value="SDF81184.1"/>
    <property type="molecule type" value="Genomic_DNA"/>
</dbReference>
<evidence type="ECO:0000256" key="5">
    <source>
        <dbReference type="ARBA" id="ARBA00011869"/>
    </source>
</evidence>
<comment type="catalytic activity">
    <reaction evidence="15 16 17">
        <text>oxaloacetate + 2 Na(+)(in) + H(+) = pyruvate + 2 Na(+)(out) + CO2</text>
        <dbReference type="Rhea" id="RHEA:57724"/>
        <dbReference type="ChEBI" id="CHEBI:15361"/>
        <dbReference type="ChEBI" id="CHEBI:15378"/>
        <dbReference type="ChEBI" id="CHEBI:16452"/>
        <dbReference type="ChEBI" id="CHEBI:16526"/>
        <dbReference type="ChEBI" id="CHEBI:29101"/>
        <dbReference type="EC" id="7.2.4.2"/>
    </reaction>
</comment>
<keyword evidence="8 16" id="KW-0812">Transmembrane</keyword>
<evidence type="ECO:0000256" key="11">
    <source>
        <dbReference type="ARBA" id="ARBA00023053"/>
    </source>
</evidence>
<evidence type="ECO:0000256" key="8">
    <source>
        <dbReference type="ARBA" id="ARBA00022692"/>
    </source>
</evidence>
<dbReference type="InterPro" id="IPR005899">
    <property type="entry name" value="Na_pump_deCOase"/>
</dbReference>
<comment type="cofactor">
    <cofactor evidence="1 16 17">
        <name>Na(+)</name>
        <dbReference type="ChEBI" id="CHEBI:29101"/>
    </cofactor>
</comment>
<dbReference type="GO" id="GO:0015451">
    <property type="term" value="F:decarboxylation-driven active transmembrane transporter activity"/>
    <property type="evidence" value="ECO:0007669"/>
    <property type="project" value="UniProtKB-EC"/>
</dbReference>
<evidence type="ECO:0000256" key="15">
    <source>
        <dbReference type="ARBA" id="ARBA00048176"/>
    </source>
</evidence>
<gene>
    <name evidence="16" type="primary">oadG</name>
    <name evidence="18" type="ORF">SAMN05216571_102116</name>
</gene>
<dbReference type="AlphaFoldDB" id="A0A1G7P4L7"/>
<keyword evidence="12 16" id="KW-0406">Ion transport</keyword>
<proteinExistence type="inferred from homology"/>
<sequence length="93" mass="10370">MVGRDRARGFYMQDSLMQEGLMLMAFGMGFVFVFLTVLVIATTGMSKLVARWSPVPAKPEAARTPAPAAAAQDDDLMVVISTAVHRYRQRHRR</sequence>
<keyword evidence="14 16" id="KW-0739">Sodium transport</keyword>
<evidence type="ECO:0000256" key="13">
    <source>
        <dbReference type="ARBA" id="ARBA00023136"/>
    </source>
</evidence>
<comment type="subunit">
    <text evidence="5 16">Heterotrimer of an alpha, a beta and a gamma subunit.</text>
</comment>
<keyword evidence="9 16" id="KW-1278">Translocase</keyword>
<feature type="transmembrane region" description="Helical" evidence="16 17">
    <location>
        <begin position="20"/>
        <end position="41"/>
    </location>
</feature>
<evidence type="ECO:0000256" key="1">
    <source>
        <dbReference type="ARBA" id="ARBA00001959"/>
    </source>
</evidence>
<comment type="subcellular location">
    <subcellularLocation>
        <location evidence="3 16 17">Cell membrane</location>
        <topology evidence="3 16 17">Single-pass membrane protein</topology>
    </subcellularLocation>
</comment>
<evidence type="ECO:0000256" key="16">
    <source>
        <dbReference type="HAMAP-Rule" id="MF_00404"/>
    </source>
</evidence>
<dbReference type="EC" id="7.2.4.2" evidence="16"/>
<dbReference type="HAMAP" id="MF_00404">
    <property type="entry name" value="OadG"/>
    <property type="match status" value="1"/>
</dbReference>
<dbReference type="Pfam" id="PF04277">
    <property type="entry name" value="OAD_gamma"/>
    <property type="match status" value="1"/>
</dbReference>
<evidence type="ECO:0000256" key="7">
    <source>
        <dbReference type="ARBA" id="ARBA00022475"/>
    </source>
</evidence>
<keyword evidence="11 16" id="KW-0915">Sodium</keyword>
<dbReference type="STRING" id="284577.SAMN05216571_102116"/>
<evidence type="ECO:0000313" key="18">
    <source>
        <dbReference type="EMBL" id="SDF81184.1"/>
    </source>
</evidence>
<comment type="similarity">
    <text evidence="4 16 17">Belongs to the OadG family.</text>
</comment>
<dbReference type="GO" id="GO:0005886">
    <property type="term" value="C:plasma membrane"/>
    <property type="evidence" value="ECO:0007669"/>
    <property type="project" value="UniProtKB-SubCell"/>
</dbReference>
<evidence type="ECO:0000256" key="10">
    <source>
        <dbReference type="ARBA" id="ARBA00022989"/>
    </source>
</evidence>
<evidence type="ECO:0000256" key="3">
    <source>
        <dbReference type="ARBA" id="ARBA00004162"/>
    </source>
</evidence>
<evidence type="ECO:0000256" key="6">
    <source>
        <dbReference type="ARBA" id="ARBA00022448"/>
    </source>
</evidence>
<evidence type="ECO:0000256" key="9">
    <source>
        <dbReference type="ARBA" id="ARBA00022967"/>
    </source>
</evidence>
<keyword evidence="7 16" id="KW-1003">Cell membrane</keyword>
<name>A0A1G7P4L7_9GAMM</name>
<dbReference type="NCBIfam" id="TIGR01195">
    <property type="entry name" value="oadG_fam"/>
    <property type="match status" value="1"/>
</dbReference>
<dbReference type="InterPro" id="IPR023424">
    <property type="entry name" value="OadG"/>
</dbReference>
<evidence type="ECO:0000256" key="17">
    <source>
        <dbReference type="RuleBase" id="RU004278"/>
    </source>
</evidence>
<keyword evidence="10 16" id="KW-1133">Transmembrane helix</keyword>